<accession>A0A3P7V5G6</accession>
<keyword evidence="2" id="KW-1185">Reference proteome</keyword>
<reference evidence="3" key="2">
    <citation type="submission" date="2019-09" db="UniProtKB">
        <authorList>
            <consortium name="WormBaseParasite"/>
        </authorList>
    </citation>
    <scope>IDENTIFICATION</scope>
</reference>
<proteinExistence type="predicted"/>
<dbReference type="EMBL" id="UZAH01004585">
    <property type="protein sequence ID" value="VDO27513.1"/>
    <property type="molecule type" value="Genomic_DNA"/>
</dbReference>
<organism evidence="2 3">
    <name type="scientific">Heligmosomoides polygyrus</name>
    <name type="common">Parasitic roundworm</name>
    <dbReference type="NCBI Taxonomy" id="6339"/>
    <lineage>
        <taxon>Eukaryota</taxon>
        <taxon>Metazoa</taxon>
        <taxon>Ecdysozoa</taxon>
        <taxon>Nematoda</taxon>
        <taxon>Chromadorea</taxon>
        <taxon>Rhabditida</taxon>
        <taxon>Rhabditina</taxon>
        <taxon>Rhabditomorpha</taxon>
        <taxon>Strongyloidea</taxon>
        <taxon>Heligmosomidae</taxon>
        <taxon>Heligmosomoides</taxon>
    </lineage>
</organism>
<dbReference type="Proteomes" id="UP000050761">
    <property type="component" value="Unassembled WGS sequence"/>
</dbReference>
<dbReference type="WBParaSite" id="HPBE_0000269901-mRNA-1">
    <property type="protein sequence ID" value="HPBE_0000269901-mRNA-1"/>
    <property type="gene ID" value="HPBE_0000269901"/>
</dbReference>
<sequence>MFSATAVFKDGQRSPLSRALFVKTDKLLFHKQCVGQSRTIEVMDSICDRAEESETTALLKRDYASFAV</sequence>
<evidence type="ECO:0000313" key="1">
    <source>
        <dbReference type="EMBL" id="VDO27513.1"/>
    </source>
</evidence>
<protein>
    <submittedName>
        <fullName evidence="3">DUF1508 domain-containing protein</fullName>
    </submittedName>
</protein>
<name>A0A183F957_HELPZ</name>
<accession>A0A183F957</accession>
<dbReference type="OrthoDB" id="297496at2759"/>
<evidence type="ECO:0000313" key="3">
    <source>
        <dbReference type="WBParaSite" id="HPBE_0000269901-mRNA-1"/>
    </source>
</evidence>
<evidence type="ECO:0000313" key="2">
    <source>
        <dbReference type="Proteomes" id="UP000050761"/>
    </source>
</evidence>
<reference evidence="1 2" key="1">
    <citation type="submission" date="2018-11" db="EMBL/GenBank/DDBJ databases">
        <authorList>
            <consortium name="Pathogen Informatics"/>
        </authorList>
    </citation>
    <scope>NUCLEOTIDE SEQUENCE [LARGE SCALE GENOMIC DNA]</scope>
</reference>
<dbReference type="AlphaFoldDB" id="A0A183F957"/>
<gene>
    <name evidence="1" type="ORF">HPBE_LOCUS2700</name>
</gene>